<dbReference type="Pfam" id="PF06148">
    <property type="entry name" value="COG2_N"/>
    <property type="match status" value="1"/>
</dbReference>
<evidence type="ECO:0000256" key="8">
    <source>
        <dbReference type="ARBA" id="ARBA00031344"/>
    </source>
</evidence>
<evidence type="ECO:0000256" key="1">
    <source>
        <dbReference type="ARBA" id="ARBA00004395"/>
    </source>
</evidence>
<evidence type="ECO:0000256" key="7">
    <source>
        <dbReference type="ARBA" id="ARBA00023136"/>
    </source>
</evidence>
<comment type="similarity">
    <text evidence="2">Belongs to the COG2 family.</text>
</comment>
<gene>
    <name evidence="12" type="ORF">MAR_000296</name>
</gene>
<dbReference type="Pfam" id="PF12022">
    <property type="entry name" value="COG2_C"/>
    <property type="match status" value="1"/>
</dbReference>
<keyword evidence="5" id="KW-0653">Protein transport</keyword>
<comment type="subcellular location">
    <subcellularLocation>
        <location evidence="1">Golgi apparatus membrane</location>
        <topology evidence="1">Peripheral membrane protein</topology>
    </subcellularLocation>
</comment>
<evidence type="ECO:0000256" key="4">
    <source>
        <dbReference type="ARBA" id="ARBA00022448"/>
    </source>
</evidence>
<feature type="domain" description="COG complex component COG2 C-terminal" evidence="11">
    <location>
        <begin position="404"/>
        <end position="487"/>
    </location>
</feature>
<keyword evidence="6" id="KW-0333">Golgi apparatus</keyword>
<evidence type="ECO:0000256" key="5">
    <source>
        <dbReference type="ARBA" id="ARBA00022927"/>
    </source>
</evidence>
<evidence type="ECO:0000313" key="12">
    <source>
        <dbReference type="EMBL" id="WAR18458.1"/>
    </source>
</evidence>
<evidence type="ECO:0000256" key="6">
    <source>
        <dbReference type="ARBA" id="ARBA00023034"/>
    </source>
</evidence>
<dbReference type="Proteomes" id="UP001164746">
    <property type="component" value="Chromosome 11"/>
</dbReference>
<dbReference type="InterPro" id="IPR024603">
    <property type="entry name" value="COG_complex_COG2_C"/>
</dbReference>
<reference evidence="12" key="1">
    <citation type="submission" date="2022-11" db="EMBL/GenBank/DDBJ databases">
        <title>Centuries of genome instability and evolution in soft-shell clam transmissible cancer (bioRxiv).</title>
        <authorList>
            <person name="Hart S.F.M."/>
            <person name="Yonemitsu M.A."/>
            <person name="Giersch R.M."/>
            <person name="Beal B.F."/>
            <person name="Arriagada G."/>
            <person name="Davis B.W."/>
            <person name="Ostrander E.A."/>
            <person name="Goff S.P."/>
            <person name="Metzger M.J."/>
        </authorList>
    </citation>
    <scope>NUCLEOTIDE SEQUENCE</scope>
    <source>
        <strain evidence="12">MELC-2E11</strain>
        <tissue evidence="12">Siphon/mantle</tissue>
    </source>
</reference>
<evidence type="ECO:0000313" key="13">
    <source>
        <dbReference type="Proteomes" id="UP001164746"/>
    </source>
</evidence>
<dbReference type="InterPro" id="IPR024602">
    <property type="entry name" value="COG_su2_N"/>
</dbReference>
<protein>
    <recommendedName>
        <fullName evidence="3">Conserved oligomeric Golgi complex subunit 2</fullName>
    </recommendedName>
    <alternativeName>
        <fullName evidence="8">Component of oligomeric Golgi complex 2</fullName>
    </alternativeName>
</protein>
<keyword evidence="7" id="KW-0472">Membrane</keyword>
<feature type="domain" description="Conserved oligomeric Golgi complex subunit 2 N-terminal" evidence="10">
    <location>
        <begin position="18"/>
        <end position="90"/>
    </location>
</feature>
<dbReference type="PANTHER" id="PTHR12961:SF0">
    <property type="entry name" value="CONSERVED OLIGOMERIC GOLGI COMPLEX SUBUNIT 2"/>
    <property type="match status" value="1"/>
</dbReference>
<sequence>MTGDPVKSVPLPSGPASLCFDKDEFMKPDFNVDKFVLECRRRVQLEDFRDDLSVYLKILRNAMIELINKDYADFVNLSSNLVGMDKAIGSLTKPLDQLKNEVLVVRNTMEEAISAVENKLRQRQQIKQGKACLQRLLNINKSVEKIERLLGIQSGSNHEAVQHCGSLNGQLIERVATEFNKLQFYVSKCRGLPLIENIKPRIGVITTSLQYSLEGSFLEGLDSGNTDMLRQCLRTYALIDKIRDAENLYRQHIVRPYMEVIITEQFIKSNHNGLKGMLDKILEFIPTHCKLLTEVTSRVSSGTGEAIRGYDFVVNSVWPEVVSSIEAKTSSIFAPGNPDIFQAIEDIPDTVHDQRGSRLAVGDVSGGMGEGRTTPTTGQGRTTPTSGQGRATPTTPQSPPITIAQLPEFLQKTIIPMVKGLPEDAIKSLQECLDNSCEAIRSSLPQFYDYVVSDVTNQCAVHLKQANDIPRLYRRTNRDVPSKPSVYYTVTSEVLTSVKKMEDSLKRLKKVRGTDKGSGSLGMSDDDKIRQQFILDITNLGDQN</sequence>
<evidence type="ECO:0000256" key="2">
    <source>
        <dbReference type="ARBA" id="ARBA00007603"/>
    </source>
</evidence>
<dbReference type="EMBL" id="CP111022">
    <property type="protein sequence ID" value="WAR18458.1"/>
    <property type="molecule type" value="Genomic_DNA"/>
</dbReference>
<evidence type="ECO:0000256" key="3">
    <source>
        <dbReference type="ARBA" id="ARBA00020977"/>
    </source>
</evidence>
<dbReference type="InterPro" id="IPR009316">
    <property type="entry name" value="COG2"/>
</dbReference>
<keyword evidence="4" id="KW-0813">Transport</keyword>
<keyword evidence="13" id="KW-1185">Reference proteome</keyword>
<feature type="compositionally biased region" description="Low complexity" evidence="9">
    <location>
        <begin position="371"/>
        <end position="400"/>
    </location>
</feature>
<organism evidence="12 13">
    <name type="scientific">Mya arenaria</name>
    <name type="common">Soft-shell clam</name>
    <dbReference type="NCBI Taxonomy" id="6604"/>
    <lineage>
        <taxon>Eukaryota</taxon>
        <taxon>Metazoa</taxon>
        <taxon>Spiralia</taxon>
        <taxon>Lophotrochozoa</taxon>
        <taxon>Mollusca</taxon>
        <taxon>Bivalvia</taxon>
        <taxon>Autobranchia</taxon>
        <taxon>Heteroconchia</taxon>
        <taxon>Euheterodonta</taxon>
        <taxon>Imparidentia</taxon>
        <taxon>Neoheterodontei</taxon>
        <taxon>Myida</taxon>
        <taxon>Myoidea</taxon>
        <taxon>Myidae</taxon>
        <taxon>Mya</taxon>
    </lineage>
</organism>
<evidence type="ECO:0000256" key="9">
    <source>
        <dbReference type="SAM" id="MobiDB-lite"/>
    </source>
</evidence>
<evidence type="ECO:0000259" key="10">
    <source>
        <dbReference type="Pfam" id="PF06148"/>
    </source>
</evidence>
<evidence type="ECO:0000259" key="11">
    <source>
        <dbReference type="Pfam" id="PF12022"/>
    </source>
</evidence>
<accession>A0ABY7FCP4</accession>
<proteinExistence type="inferred from homology"/>
<name>A0ABY7FCP4_MYAAR</name>
<feature type="region of interest" description="Disordered" evidence="9">
    <location>
        <begin position="360"/>
        <end position="400"/>
    </location>
</feature>
<dbReference type="PANTHER" id="PTHR12961">
    <property type="entry name" value="CONSERVED OLIGOMERIC GOLGI COMPLEX COMPONENT 2"/>
    <property type="match status" value="1"/>
</dbReference>